<evidence type="ECO:0000313" key="2">
    <source>
        <dbReference type="Proteomes" id="UP000006844"/>
    </source>
</evidence>
<dbReference type="EMBL" id="CP002467">
    <property type="protein sequence ID" value="ADV82096.1"/>
    <property type="molecule type" value="Genomic_DNA"/>
</dbReference>
<name>E8UZ78_TERSS</name>
<dbReference type="KEGG" id="tsa:AciPR4_1272"/>
<reference evidence="1 2" key="1">
    <citation type="journal article" date="2012" name="Stand. Genomic Sci.">
        <title>Complete genome sequence of Terriglobus saanensis type strain SP1PR4(T), an Acidobacteria from tundra soil.</title>
        <authorList>
            <person name="Rawat S.R."/>
            <person name="Mannisto M.K."/>
            <person name="Starovoytov V."/>
            <person name="Goodwin L."/>
            <person name="Nolan M."/>
            <person name="Hauser L."/>
            <person name="Land M."/>
            <person name="Davenport K.W."/>
            <person name="Woyke T."/>
            <person name="Haggblom M.M."/>
        </authorList>
    </citation>
    <scope>NUCLEOTIDE SEQUENCE</scope>
    <source>
        <strain evidence="2">ATCC BAA-1853 / DSM 23119 / SP1PR4</strain>
    </source>
</reference>
<dbReference type="AlphaFoldDB" id="E8UZ78"/>
<evidence type="ECO:0000313" key="1">
    <source>
        <dbReference type="EMBL" id="ADV82096.1"/>
    </source>
</evidence>
<dbReference type="STRING" id="401053.AciPR4_1272"/>
<sequence length="193" mass="20703">MTVRALSAPAAKFCFKESRRMTKHFAIALALTVASAGLAQSSAHSSDPVTRHYRLIFVVDSGEGEMGKQSFVLDVPVAPSKMGVARANLISGSDRDKQSVTQQLFECSNVHASSTGLALHIAMQSDREAPAIPGLVSARHQHGEFQRSVDLQLGKPTVVTQEMHFRVLGNTDPELASKLKQPAPTITVTAEAL</sequence>
<dbReference type="Proteomes" id="UP000006844">
    <property type="component" value="Chromosome"/>
</dbReference>
<organism evidence="1 2">
    <name type="scientific">Terriglobus saanensis (strain ATCC BAA-1853 / DSM 23119 / SP1PR4)</name>
    <dbReference type="NCBI Taxonomy" id="401053"/>
    <lineage>
        <taxon>Bacteria</taxon>
        <taxon>Pseudomonadati</taxon>
        <taxon>Acidobacteriota</taxon>
        <taxon>Terriglobia</taxon>
        <taxon>Terriglobales</taxon>
        <taxon>Acidobacteriaceae</taxon>
        <taxon>Terriglobus</taxon>
    </lineage>
</organism>
<proteinExistence type="predicted"/>
<gene>
    <name evidence="1" type="ordered locus">AciPR4_1272</name>
</gene>
<accession>E8UZ78</accession>
<dbReference type="HOGENOM" id="CLU_1408136_0_0_0"/>
<keyword evidence="2" id="KW-1185">Reference proteome</keyword>
<protein>
    <submittedName>
        <fullName evidence="1">Uncharacterized protein</fullName>
    </submittedName>
</protein>